<dbReference type="GO" id="GO:0035336">
    <property type="term" value="P:long-chain fatty-acyl-CoA metabolic process"/>
    <property type="evidence" value="ECO:0007669"/>
    <property type="project" value="TreeGrafter"/>
</dbReference>
<evidence type="ECO:0000313" key="3">
    <source>
        <dbReference type="EMBL" id="KAG6394332.1"/>
    </source>
</evidence>
<comment type="catalytic activity">
    <reaction evidence="1">
        <text>a long-chain fatty acyl-CoA + 2 NADPH + 2 H(+) = a long-chain primary fatty alcohol + 2 NADP(+) + CoA</text>
        <dbReference type="Rhea" id="RHEA:52716"/>
        <dbReference type="ChEBI" id="CHEBI:15378"/>
        <dbReference type="ChEBI" id="CHEBI:57287"/>
        <dbReference type="ChEBI" id="CHEBI:57783"/>
        <dbReference type="ChEBI" id="CHEBI:58349"/>
        <dbReference type="ChEBI" id="CHEBI:77396"/>
        <dbReference type="ChEBI" id="CHEBI:83139"/>
        <dbReference type="EC" id="1.2.1.84"/>
    </reaction>
</comment>
<evidence type="ECO:0000313" key="4">
    <source>
        <dbReference type="Proteomes" id="UP000298416"/>
    </source>
</evidence>
<comment type="caution">
    <text evidence="3">The sequence shown here is derived from an EMBL/GenBank/DDBJ whole genome shotgun (WGS) entry which is preliminary data.</text>
</comment>
<keyword evidence="1" id="KW-0444">Lipid biosynthesis</keyword>
<dbReference type="InterPro" id="IPR013120">
    <property type="entry name" value="FAR_NAD-bd"/>
</dbReference>
<dbReference type="AlphaFoldDB" id="A0A8X8Z6X4"/>
<keyword evidence="1" id="KW-0560">Oxidoreductase</keyword>
<gene>
    <name evidence="3" type="ORF">SASPL_144916</name>
</gene>
<accession>A0A8X8Z6X4</accession>
<dbReference type="PANTHER" id="PTHR11011">
    <property type="entry name" value="MALE STERILITY PROTEIN 2-RELATED"/>
    <property type="match status" value="1"/>
</dbReference>
<evidence type="ECO:0000259" key="2">
    <source>
        <dbReference type="Pfam" id="PF07993"/>
    </source>
</evidence>
<dbReference type="Proteomes" id="UP000298416">
    <property type="component" value="Unassembled WGS sequence"/>
</dbReference>
<dbReference type="PANTHER" id="PTHR11011:SF45">
    <property type="entry name" value="FATTY ACYL-COA REDUCTASE CG8306-RELATED"/>
    <property type="match status" value="1"/>
</dbReference>
<dbReference type="Gene3D" id="3.40.50.720">
    <property type="entry name" value="NAD(P)-binding Rossmann-like Domain"/>
    <property type="match status" value="1"/>
</dbReference>
<dbReference type="InterPro" id="IPR036291">
    <property type="entry name" value="NAD(P)-bd_dom_sf"/>
</dbReference>
<keyword evidence="1" id="KW-0521">NADP</keyword>
<name>A0A8X8Z6X4_SALSN</name>
<keyword evidence="4" id="KW-1185">Reference proteome</keyword>
<dbReference type="GO" id="GO:0080019">
    <property type="term" value="F:alcohol-forming very long-chain fatty acyl-CoA reductase activity"/>
    <property type="evidence" value="ECO:0007669"/>
    <property type="project" value="InterPro"/>
</dbReference>
<comment type="function">
    <text evidence="1">Catalyzes the reduction of fatty acyl-CoA to fatty alcohols.</text>
</comment>
<dbReference type="Pfam" id="PF07993">
    <property type="entry name" value="NAD_binding_4"/>
    <property type="match status" value="1"/>
</dbReference>
<protein>
    <recommendedName>
        <fullName evidence="1">Fatty acyl-CoA reductase</fullName>
        <ecNumber evidence="1">1.2.1.84</ecNumber>
    </recommendedName>
</protein>
<comment type="similarity">
    <text evidence="1">Belongs to the fatty acyl-CoA reductase family.</text>
</comment>
<feature type="domain" description="Thioester reductase (TE)" evidence="2">
    <location>
        <begin position="89"/>
        <end position="133"/>
    </location>
</feature>
<sequence length="135" mass="14966">MLLSNIKFPLVKFPKTSNYNHFPFSNINELGNKKLLSSGKIKVVYDGYTYFNSPSHPLEAELHHQDYNATSSDTGIGILPFFHGKNILLTGATGLLGKVLVEKILRSTSVGKIYLLIKAKDKEAALTRLKNEVSS</sequence>
<dbReference type="EMBL" id="PNBA02000017">
    <property type="protein sequence ID" value="KAG6394332.1"/>
    <property type="molecule type" value="Genomic_DNA"/>
</dbReference>
<dbReference type="InterPro" id="IPR026055">
    <property type="entry name" value="FAR"/>
</dbReference>
<dbReference type="GO" id="GO:0102965">
    <property type="term" value="F:alcohol-forming long-chain fatty acyl-CoA reductase activity"/>
    <property type="evidence" value="ECO:0007669"/>
    <property type="project" value="UniProtKB-EC"/>
</dbReference>
<evidence type="ECO:0000256" key="1">
    <source>
        <dbReference type="RuleBase" id="RU363097"/>
    </source>
</evidence>
<dbReference type="SUPFAM" id="SSF51735">
    <property type="entry name" value="NAD(P)-binding Rossmann-fold domains"/>
    <property type="match status" value="1"/>
</dbReference>
<reference evidence="3" key="1">
    <citation type="submission" date="2018-01" db="EMBL/GenBank/DDBJ databases">
        <authorList>
            <person name="Mao J.F."/>
        </authorList>
    </citation>
    <scope>NUCLEOTIDE SEQUENCE</scope>
    <source>
        <strain evidence="3">Huo1</strain>
        <tissue evidence="3">Leaf</tissue>
    </source>
</reference>
<dbReference type="GO" id="GO:0010345">
    <property type="term" value="P:suberin biosynthetic process"/>
    <property type="evidence" value="ECO:0007669"/>
    <property type="project" value="TreeGrafter"/>
</dbReference>
<organism evidence="3">
    <name type="scientific">Salvia splendens</name>
    <name type="common">Scarlet sage</name>
    <dbReference type="NCBI Taxonomy" id="180675"/>
    <lineage>
        <taxon>Eukaryota</taxon>
        <taxon>Viridiplantae</taxon>
        <taxon>Streptophyta</taxon>
        <taxon>Embryophyta</taxon>
        <taxon>Tracheophyta</taxon>
        <taxon>Spermatophyta</taxon>
        <taxon>Magnoliopsida</taxon>
        <taxon>eudicotyledons</taxon>
        <taxon>Gunneridae</taxon>
        <taxon>Pentapetalae</taxon>
        <taxon>asterids</taxon>
        <taxon>lamiids</taxon>
        <taxon>Lamiales</taxon>
        <taxon>Lamiaceae</taxon>
        <taxon>Nepetoideae</taxon>
        <taxon>Mentheae</taxon>
        <taxon>Salviinae</taxon>
        <taxon>Salvia</taxon>
        <taxon>Salvia subgen. Calosphace</taxon>
        <taxon>core Calosphace</taxon>
    </lineage>
</organism>
<proteinExistence type="inferred from homology"/>
<dbReference type="EC" id="1.2.1.84" evidence="1"/>
<reference evidence="3" key="2">
    <citation type="submission" date="2020-08" db="EMBL/GenBank/DDBJ databases">
        <title>Plant Genome Project.</title>
        <authorList>
            <person name="Zhang R.-G."/>
        </authorList>
    </citation>
    <scope>NUCLEOTIDE SEQUENCE</scope>
    <source>
        <strain evidence="3">Huo1</strain>
        <tissue evidence="3">Leaf</tissue>
    </source>
</reference>
<keyword evidence="1" id="KW-0443">Lipid metabolism</keyword>